<evidence type="ECO:0008006" key="3">
    <source>
        <dbReference type="Google" id="ProtNLM"/>
    </source>
</evidence>
<dbReference type="EMBL" id="RZIJ01000001">
    <property type="protein sequence ID" value="RUQ75632.1"/>
    <property type="molecule type" value="Genomic_DNA"/>
</dbReference>
<dbReference type="Gene3D" id="1.10.260.40">
    <property type="entry name" value="lambda repressor-like DNA-binding domains"/>
    <property type="match status" value="1"/>
</dbReference>
<dbReference type="SUPFAM" id="SSF47413">
    <property type="entry name" value="lambda repressor-like DNA-binding domains"/>
    <property type="match status" value="1"/>
</dbReference>
<sequence>MVNRAVESMRMTGTQCQAARLRLGWSTRMLASKAGVPWYAVINFDYGTGDVDPGVIAALTRTFRQAGIELR</sequence>
<dbReference type="GO" id="GO:0003677">
    <property type="term" value="F:DNA binding"/>
    <property type="evidence" value="ECO:0007669"/>
    <property type="project" value="InterPro"/>
</dbReference>
<dbReference type="RefSeq" id="WP_126993781.1">
    <property type="nucleotide sequence ID" value="NZ_CP173190.1"/>
</dbReference>
<dbReference type="OrthoDB" id="4419620at2"/>
<dbReference type="InterPro" id="IPR010982">
    <property type="entry name" value="Lambda_DNA-bd_dom_sf"/>
</dbReference>
<evidence type="ECO:0000313" key="1">
    <source>
        <dbReference type="EMBL" id="RUQ75632.1"/>
    </source>
</evidence>
<name>A0A433JEM8_9PROT</name>
<dbReference type="AlphaFoldDB" id="A0A433JEM8"/>
<reference evidence="1 2" key="1">
    <citation type="submission" date="2018-12" db="EMBL/GenBank/DDBJ databases">
        <authorList>
            <person name="Yang Y."/>
        </authorList>
    </citation>
    <scope>NUCLEOTIDE SEQUENCE [LARGE SCALE GENOMIC DNA]</scope>
    <source>
        <strain evidence="1 2">GSF71</strain>
    </source>
</reference>
<protein>
    <recommendedName>
        <fullName evidence="3">XRE family transcriptional regulator</fullName>
    </recommendedName>
</protein>
<keyword evidence="2" id="KW-1185">Reference proteome</keyword>
<proteinExistence type="predicted"/>
<gene>
    <name evidence="1" type="ORF">EJ913_00485</name>
</gene>
<accession>A0A433JEM8</accession>
<evidence type="ECO:0000313" key="2">
    <source>
        <dbReference type="Proteomes" id="UP000280346"/>
    </source>
</evidence>
<comment type="caution">
    <text evidence="1">The sequence shown here is derived from an EMBL/GenBank/DDBJ whole genome shotgun (WGS) entry which is preliminary data.</text>
</comment>
<organism evidence="1 2">
    <name type="scientific">Azospirillum doebereinerae</name>
    <dbReference type="NCBI Taxonomy" id="92933"/>
    <lineage>
        <taxon>Bacteria</taxon>
        <taxon>Pseudomonadati</taxon>
        <taxon>Pseudomonadota</taxon>
        <taxon>Alphaproteobacteria</taxon>
        <taxon>Rhodospirillales</taxon>
        <taxon>Azospirillaceae</taxon>
        <taxon>Azospirillum</taxon>
    </lineage>
</organism>
<dbReference type="Proteomes" id="UP000280346">
    <property type="component" value="Unassembled WGS sequence"/>
</dbReference>